<sequence>MNLSNHSVGRSFSENWALLESGLDRILMAFQDGFNLSGSMDLYTTVYNHLTQTTQTGFSTINHSAGRSPYNTMRAHSSGLGSELYNSLQNYLRKRLETLKQEANAKAGEDLMAYYSREWLRYEKGARYIDHVFRYMNRYWVRRQREEGRNDIYDVYTLCLHLWNVHLITPLKPTLMNTVLDQMAAKRAGGSIHSEYIKELANSLVLVSIEEGQPGKTSHLVYHQAFETPFLDATRAYYQSEGEAFRSQHTIVEYLQQADTWINDEEQWCQLYLPQVTLAPLRKVCNTTLIETTVEILNREFLPLLRKEATEDLRRLYHLLARLKDGMVPLLNRWTTPPPSTPRAYTEALLRVHSNFQTLVANTFSNDSGFVVELDKACREFINRNSICKQGDSVRSPELLARFSDSLLRKAPAKAAVSTATTSGGAGTSDDNLLEQQLSGIMTVFKYIDDKDVFQKFYSKMLAKRLINRTSVSEDAEANMISKLKVACGHEYTHKLQRMFTDVGLSRELDTGFKDNLEAEGRNNCPDFSILVLSTASWPLQPPNTTFRVPDAVAPLYEQFQKYYDTKHNGRKLNWLFQHSRGELRARLNKPGVKAGANPPYLLQVSTYQMAILLLFNDRDTVTFEDLTHLTELEASTLINSLTNLVKSRLVIAHHSTPGGNALSVGGPGSWYEINLGFKNKKVRVNLNMPVKSEQRVEAEVTHKTVEEDRKWLIQAAIVRIMKARKQMEHVQLVNETIVQVQSRFKPSVASIKKNIDILIEREFLERSEEQKNTLNYLA</sequence>
<dbReference type="InterPro" id="IPR001373">
    <property type="entry name" value="Cullin_N"/>
</dbReference>
<dbReference type="Gene3D" id="3.30.230.130">
    <property type="entry name" value="Cullin, Chain C, Domain 2"/>
    <property type="match status" value="1"/>
</dbReference>
<evidence type="ECO:0000259" key="6">
    <source>
        <dbReference type="PROSITE" id="PS50069"/>
    </source>
</evidence>
<dbReference type="SUPFAM" id="SSF75632">
    <property type="entry name" value="Cullin homology domain"/>
    <property type="match status" value="1"/>
</dbReference>
<dbReference type="InterPro" id="IPR036388">
    <property type="entry name" value="WH-like_DNA-bd_sf"/>
</dbReference>
<dbReference type="AlphaFoldDB" id="A0A4Q0A0I0"/>
<dbReference type="InterPro" id="IPR059120">
    <property type="entry name" value="Cullin-like_AB"/>
</dbReference>
<dbReference type="InterPro" id="IPR045093">
    <property type="entry name" value="Cullin"/>
</dbReference>
<keyword evidence="2" id="KW-1017">Isopeptide bond</keyword>
<dbReference type="SUPFAM" id="SSF46785">
    <property type="entry name" value="Winged helix' DNA-binding domain"/>
    <property type="match status" value="1"/>
</dbReference>
<name>A0A4Q0A0I0_9FUNG</name>
<dbReference type="Gene3D" id="1.20.1310.10">
    <property type="entry name" value="Cullin Repeats"/>
    <property type="match status" value="4"/>
</dbReference>
<dbReference type="InterPro" id="IPR036317">
    <property type="entry name" value="Cullin_homology_sf"/>
</dbReference>
<evidence type="ECO:0000313" key="7">
    <source>
        <dbReference type="EMBL" id="RKP39507.1"/>
    </source>
</evidence>
<evidence type="ECO:0000256" key="3">
    <source>
        <dbReference type="ARBA" id="ARBA00022843"/>
    </source>
</evidence>
<dbReference type="GO" id="GO:0031625">
    <property type="term" value="F:ubiquitin protein ligase binding"/>
    <property type="evidence" value="ECO:0007669"/>
    <property type="project" value="InterPro"/>
</dbReference>
<keyword evidence="8" id="KW-1185">Reference proteome</keyword>
<evidence type="ECO:0000256" key="1">
    <source>
        <dbReference type="ARBA" id="ARBA00006019"/>
    </source>
</evidence>
<dbReference type="InterPro" id="IPR036390">
    <property type="entry name" value="WH_DNA-bd_sf"/>
</dbReference>
<dbReference type="InterPro" id="IPR016159">
    <property type="entry name" value="Cullin_repeat-like_dom_sf"/>
</dbReference>
<dbReference type="GO" id="GO:0006511">
    <property type="term" value="P:ubiquitin-dependent protein catabolic process"/>
    <property type="evidence" value="ECO:0007669"/>
    <property type="project" value="InterPro"/>
</dbReference>
<dbReference type="InterPro" id="IPR019559">
    <property type="entry name" value="Cullin_neddylation_domain"/>
</dbReference>
<dbReference type="FunFam" id="1.10.10.10:FF:000014">
    <property type="entry name" value="Cullin 1"/>
    <property type="match status" value="1"/>
</dbReference>
<evidence type="ECO:0000313" key="8">
    <source>
        <dbReference type="Proteomes" id="UP000268162"/>
    </source>
</evidence>
<dbReference type="SMART" id="SM00884">
    <property type="entry name" value="Cullin_Nedd8"/>
    <property type="match status" value="1"/>
</dbReference>
<dbReference type="Pfam" id="PF26557">
    <property type="entry name" value="Cullin_AB"/>
    <property type="match status" value="1"/>
</dbReference>
<evidence type="ECO:0000256" key="2">
    <source>
        <dbReference type="ARBA" id="ARBA00022499"/>
    </source>
</evidence>
<feature type="domain" description="Cullin family profile" evidence="6">
    <location>
        <begin position="395"/>
        <end position="646"/>
    </location>
</feature>
<keyword evidence="3" id="KW-0832">Ubl conjugation</keyword>
<dbReference type="Pfam" id="PF10557">
    <property type="entry name" value="Cullin_Nedd8"/>
    <property type="match status" value="1"/>
</dbReference>
<evidence type="ECO:0000256" key="5">
    <source>
        <dbReference type="RuleBase" id="RU003829"/>
    </source>
</evidence>
<dbReference type="PROSITE" id="PS50069">
    <property type="entry name" value="CULLIN_2"/>
    <property type="match status" value="1"/>
</dbReference>
<dbReference type="SMART" id="SM00182">
    <property type="entry name" value="CULLIN"/>
    <property type="match status" value="1"/>
</dbReference>
<dbReference type="STRING" id="215637.A0A4Q0A0I0"/>
<dbReference type="Proteomes" id="UP000268162">
    <property type="component" value="Unassembled WGS sequence"/>
</dbReference>
<dbReference type="EMBL" id="ML002265">
    <property type="protein sequence ID" value="RKP39507.1"/>
    <property type="molecule type" value="Genomic_DNA"/>
</dbReference>
<dbReference type="InterPro" id="IPR016158">
    <property type="entry name" value="Cullin_homology"/>
</dbReference>
<dbReference type="Pfam" id="PF00888">
    <property type="entry name" value="Cullin"/>
    <property type="match status" value="1"/>
</dbReference>
<dbReference type="FunFam" id="1.20.1310.10:FF:000001">
    <property type="entry name" value="Cullin 3"/>
    <property type="match status" value="1"/>
</dbReference>
<accession>A0A4Q0A0I0</accession>
<dbReference type="Gene3D" id="1.10.10.10">
    <property type="entry name" value="Winged helix-like DNA-binding domain superfamily/Winged helix DNA-binding domain"/>
    <property type="match status" value="1"/>
</dbReference>
<dbReference type="FunFam" id="1.20.1310.10:FF:000002">
    <property type="entry name" value="cullin-3 isoform X1"/>
    <property type="match status" value="1"/>
</dbReference>
<proteinExistence type="inferred from homology"/>
<dbReference type="PANTHER" id="PTHR11932">
    <property type="entry name" value="CULLIN"/>
    <property type="match status" value="1"/>
</dbReference>
<reference evidence="8" key="1">
    <citation type="journal article" date="2018" name="Nat. Microbiol.">
        <title>Leveraging single-cell genomics to expand the fungal tree of life.</title>
        <authorList>
            <person name="Ahrendt S.R."/>
            <person name="Quandt C.A."/>
            <person name="Ciobanu D."/>
            <person name="Clum A."/>
            <person name="Salamov A."/>
            <person name="Andreopoulos B."/>
            <person name="Cheng J.F."/>
            <person name="Woyke T."/>
            <person name="Pelin A."/>
            <person name="Henrissat B."/>
            <person name="Reynolds N.K."/>
            <person name="Benny G.L."/>
            <person name="Smith M.E."/>
            <person name="James T.Y."/>
            <person name="Grigoriev I.V."/>
        </authorList>
    </citation>
    <scope>NUCLEOTIDE SEQUENCE [LARGE SCALE GENOMIC DNA]</scope>
    <source>
        <strain evidence="8">RSA 468</strain>
    </source>
</reference>
<protein>
    <submittedName>
        <fullName evidence="7">Cullin</fullName>
    </submittedName>
</protein>
<gene>
    <name evidence="7" type="ORF">BJ085DRAFT_37350</name>
</gene>
<organism evidence="7 8">
    <name type="scientific">Dimargaris cristalligena</name>
    <dbReference type="NCBI Taxonomy" id="215637"/>
    <lineage>
        <taxon>Eukaryota</taxon>
        <taxon>Fungi</taxon>
        <taxon>Fungi incertae sedis</taxon>
        <taxon>Zoopagomycota</taxon>
        <taxon>Kickxellomycotina</taxon>
        <taxon>Dimargaritomycetes</taxon>
        <taxon>Dimargaritales</taxon>
        <taxon>Dimargaritaceae</taxon>
        <taxon>Dimargaris</taxon>
    </lineage>
</organism>
<comment type="similarity">
    <text evidence="1 4 5">Belongs to the cullin family.</text>
</comment>
<dbReference type="SUPFAM" id="SSF74788">
    <property type="entry name" value="Cullin repeat-like"/>
    <property type="match status" value="1"/>
</dbReference>
<evidence type="ECO:0000256" key="4">
    <source>
        <dbReference type="PROSITE-ProRule" id="PRU00330"/>
    </source>
</evidence>